<protein>
    <recommendedName>
        <fullName evidence="4">Plastid lipid-associated protein/fibrillin conserved domain-containing protein</fullName>
    </recommendedName>
</protein>
<sequence>MMSTAEVVEASVVGEEFEVKTDLLKQIDLSSSKQMRTEVNELMLKLEPMNPTDKPAASAILNGVWEFLYTGGLSPGTLAVQVLSRVAKTFSAVVDLKGITLTINRDQPRVEAAVKASVFGTEAQVKVRTRLEQKSDMRLQEVYEEAEVAGVTIPIPARIQPRRTLYITYLDDDIMIARDDTGAPDLLVRKQKYDVRISWRWPRSAAAATLGVLKGEAEQDFRFNTGTPSTSEEDDSSPGSG</sequence>
<feature type="region of interest" description="Disordered" evidence="3">
    <location>
        <begin position="219"/>
        <end position="241"/>
    </location>
</feature>
<dbReference type="Pfam" id="PF04755">
    <property type="entry name" value="PAP_fibrillin"/>
    <property type="match status" value="1"/>
</dbReference>
<dbReference type="GO" id="GO:0009536">
    <property type="term" value="C:plastid"/>
    <property type="evidence" value="ECO:0007669"/>
    <property type="project" value="UniProtKB-SubCell"/>
</dbReference>
<gene>
    <name evidence="5" type="ORF">Esi_0078_0066</name>
</gene>
<keyword evidence="2" id="KW-0934">Plastid</keyword>
<dbReference type="OMA" id="WRNDINE"/>
<evidence type="ECO:0000313" key="6">
    <source>
        <dbReference type="Proteomes" id="UP000002630"/>
    </source>
</evidence>
<dbReference type="PANTHER" id="PTHR31906">
    <property type="entry name" value="PLASTID-LIPID-ASSOCIATED PROTEIN 4, CHLOROPLASTIC-RELATED"/>
    <property type="match status" value="1"/>
</dbReference>
<dbReference type="InParanoid" id="D8LT52"/>
<dbReference type="EMBL" id="FN649731">
    <property type="protein sequence ID" value="CBN75326.1"/>
    <property type="molecule type" value="Genomic_DNA"/>
</dbReference>
<dbReference type="eggNOG" id="ENOG502S160">
    <property type="taxonomic scope" value="Eukaryota"/>
</dbReference>
<evidence type="ECO:0000256" key="2">
    <source>
        <dbReference type="ARBA" id="ARBA00022640"/>
    </source>
</evidence>
<dbReference type="InterPro" id="IPR039633">
    <property type="entry name" value="PAP"/>
</dbReference>
<dbReference type="STRING" id="2880.D8LT52"/>
<evidence type="ECO:0000256" key="3">
    <source>
        <dbReference type="SAM" id="MobiDB-lite"/>
    </source>
</evidence>
<comment type="subcellular location">
    <subcellularLocation>
        <location evidence="1">Plastid</location>
    </subcellularLocation>
</comment>
<feature type="domain" description="Plastid lipid-associated protein/fibrillin conserved" evidence="4">
    <location>
        <begin position="29"/>
        <end position="182"/>
    </location>
</feature>
<dbReference type="InterPro" id="IPR006843">
    <property type="entry name" value="PAP/fibrillin_dom"/>
</dbReference>
<dbReference type="Proteomes" id="UP000002630">
    <property type="component" value="Linkage Group LG06"/>
</dbReference>
<dbReference type="EMBL" id="FN649014">
    <property type="protein sequence ID" value="CBN75326.1"/>
    <property type="molecule type" value="Genomic_DNA"/>
</dbReference>
<evidence type="ECO:0000313" key="5">
    <source>
        <dbReference type="EMBL" id="CBN75326.1"/>
    </source>
</evidence>
<evidence type="ECO:0000256" key="1">
    <source>
        <dbReference type="ARBA" id="ARBA00004474"/>
    </source>
</evidence>
<dbReference type="OrthoDB" id="2015720at2759"/>
<organism evidence="5 6">
    <name type="scientific">Ectocarpus siliculosus</name>
    <name type="common">Brown alga</name>
    <name type="synonym">Conferva siliculosa</name>
    <dbReference type="NCBI Taxonomy" id="2880"/>
    <lineage>
        <taxon>Eukaryota</taxon>
        <taxon>Sar</taxon>
        <taxon>Stramenopiles</taxon>
        <taxon>Ochrophyta</taxon>
        <taxon>PX clade</taxon>
        <taxon>Phaeophyceae</taxon>
        <taxon>Ectocarpales</taxon>
        <taxon>Ectocarpaceae</taxon>
        <taxon>Ectocarpus</taxon>
    </lineage>
</organism>
<dbReference type="AlphaFoldDB" id="D8LT52"/>
<proteinExistence type="predicted"/>
<evidence type="ECO:0000259" key="4">
    <source>
        <dbReference type="Pfam" id="PF04755"/>
    </source>
</evidence>
<accession>D8LT52</accession>
<keyword evidence="6" id="KW-1185">Reference proteome</keyword>
<feature type="compositionally biased region" description="Acidic residues" evidence="3">
    <location>
        <begin position="231"/>
        <end position="241"/>
    </location>
</feature>
<reference evidence="5 6" key="1">
    <citation type="journal article" date="2010" name="Nature">
        <title>The Ectocarpus genome and the independent evolution of multicellularity in brown algae.</title>
        <authorList>
            <person name="Cock J.M."/>
            <person name="Sterck L."/>
            <person name="Rouze P."/>
            <person name="Scornet D."/>
            <person name="Allen A.E."/>
            <person name="Amoutzias G."/>
            <person name="Anthouard V."/>
            <person name="Artiguenave F."/>
            <person name="Aury J.M."/>
            <person name="Badger J.H."/>
            <person name="Beszteri B."/>
            <person name="Billiau K."/>
            <person name="Bonnet E."/>
            <person name="Bothwell J.H."/>
            <person name="Bowler C."/>
            <person name="Boyen C."/>
            <person name="Brownlee C."/>
            <person name="Carrano C.J."/>
            <person name="Charrier B."/>
            <person name="Cho G.Y."/>
            <person name="Coelho S.M."/>
            <person name="Collen J."/>
            <person name="Corre E."/>
            <person name="Da Silva C."/>
            <person name="Delage L."/>
            <person name="Delaroque N."/>
            <person name="Dittami S.M."/>
            <person name="Doulbeau S."/>
            <person name="Elias M."/>
            <person name="Farnham G."/>
            <person name="Gachon C.M."/>
            <person name="Gschloessl B."/>
            <person name="Heesch S."/>
            <person name="Jabbari K."/>
            <person name="Jubin C."/>
            <person name="Kawai H."/>
            <person name="Kimura K."/>
            <person name="Kloareg B."/>
            <person name="Kupper F.C."/>
            <person name="Lang D."/>
            <person name="Le Bail A."/>
            <person name="Leblanc C."/>
            <person name="Lerouge P."/>
            <person name="Lohr M."/>
            <person name="Lopez P.J."/>
            <person name="Martens C."/>
            <person name="Maumus F."/>
            <person name="Michel G."/>
            <person name="Miranda-Saavedra D."/>
            <person name="Morales J."/>
            <person name="Moreau H."/>
            <person name="Motomura T."/>
            <person name="Nagasato C."/>
            <person name="Napoli C.A."/>
            <person name="Nelson D.R."/>
            <person name="Nyvall-Collen P."/>
            <person name="Peters A.F."/>
            <person name="Pommier C."/>
            <person name="Potin P."/>
            <person name="Poulain J."/>
            <person name="Quesneville H."/>
            <person name="Read B."/>
            <person name="Rensing S.A."/>
            <person name="Ritter A."/>
            <person name="Rousvoal S."/>
            <person name="Samanta M."/>
            <person name="Samson G."/>
            <person name="Schroeder D.C."/>
            <person name="Segurens B."/>
            <person name="Strittmatter M."/>
            <person name="Tonon T."/>
            <person name="Tregear J.W."/>
            <person name="Valentin K."/>
            <person name="von Dassow P."/>
            <person name="Yamagishi T."/>
            <person name="Van de Peer Y."/>
            <person name="Wincker P."/>
        </authorList>
    </citation>
    <scope>NUCLEOTIDE SEQUENCE [LARGE SCALE GENOMIC DNA]</scope>
    <source>
        <strain evidence="6">Ec32 / CCAP1310/4</strain>
    </source>
</reference>
<name>D8LT52_ECTSI</name>